<dbReference type="InterPro" id="IPR009057">
    <property type="entry name" value="Homeodomain-like_sf"/>
</dbReference>
<dbReference type="RefSeq" id="WP_205475638.1">
    <property type="nucleotide sequence ID" value="NZ_CP070506.1"/>
</dbReference>
<organism evidence="4 5">
    <name type="scientific">Pseudomonas hygromyciniae</name>
    <dbReference type="NCBI Taxonomy" id="2812000"/>
    <lineage>
        <taxon>Bacteria</taxon>
        <taxon>Pseudomonadati</taxon>
        <taxon>Pseudomonadota</taxon>
        <taxon>Gammaproteobacteria</taxon>
        <taxon>Pseudomonadales</taxon>
        <taxon>Pseudomonadaceae</taxon>
        <taxon>Pseudomonas</taxon>
    </lineage>
</organism>
<dbReference type="PANTHER" id="PTHR30055">
    <property type="entry name" value="HTH-TYPE TRANSCRIPTIONAL REGULATOR RUTR"/>
    <property type="match status" value="1"/>
</dbReference>
<dbReference type="Proteomes" id="UP000663249">
    <property type="component" value="Chromosome"/>
</dbReference>
<dbReference type="PRINTS" id="PR00455">
    <property type="entry name" value="HTHTETR"/>
</dbReference>
<evidence type="ECO:0000313" key="5">
    <source>
        <dbReference type="Proteomes" id="UP000663249"/>
    </source>
</evidence>
<evidence type="ECO:0000256" key="1">
    <source>
        <dbReference type="ARBA" id="ARBA00023125"/>
    </source>
</evidence>
<dbReference type="InterPro" id="IPR041586">
    <property type="entry name" value="PsrA_TetR_C"/>
</dbReference>
<dbReference type="Pfam" id="PF17939">
    <property type="entry name" value="TetR_C_30"/>
    <property type="match status" value="1"/>
</dbReference>
<gene>
    <name evidence="4" type="ORF">JTY93_14385</name>
</gene>
<dbReference type="PROSITE" id="PS50977">
    <property type="entry name" value="HTH_TETR_2"/>
    <property type="match status" value="1"/>
</dbReference>
<feature type="domain" description="HTH tetR-type" evidence="3">
    <location>
        <begin position="10"/>
        <end position="70"/>
    </location>
</feature>
<name>A0ABX7JQB0_9PSED</name>
<dbReference type="InterPro" id="IPR036271">
    <property type="entry name" value="Tet_transcr_reg_TetR-rel_C_sf"/>
</dbReference>
<dbReference type="Gene3D" id="1.10.357.10">
    <property type="entry name" value="Tetracycline Repressor, domain 2"/>
    <property type="match status" value="1"/>
</dbReference>
<dbReference type="PANTHER" id="PTHR30055:SF235">
    <property type="entry name" value="TRANSCRIPTIONAL REGULATORY PROTEIN"/>
    <property type="match status" value="1"/>
</dbReference>
<reference evidence="4 5" key="1">
    <citation type="submission" date="2021-02" db="EMBL/GenBank/DDBJ databases">
        <title>Genomic and phenotypic characterization of Pseudomonas hygromyciniae, a novel bacterial species discovered from a commercially purchased antibiotic vial.</title>
        <authorList>
            <person name="Turner T.L."/>
            <person name="Mitra S.D."/>
            <person name="Kochan T.J."/>
            <person name="Pincus N.B."/>
            <person name="Lebrun-Corbin M."/>
            <person name="Cheung B."/>
            <person name="Gatesy S.W."/>
            <person name="Afzal T."/>
            <person name="Ozer E.A."/>
            <person name="Hauser A.R."/>
        </authorList>
    </citation>
    <scope>NUCLEOTIDE SEQUENCE [LARGE SCALE GENOMIC DNA]</scope>
    <source>
        <strain evidence="4 5">SDM007</strain>
    </source>
</reference>
<proteinExistence type="predicted"/>
<protein>
    <submittedName>
        <fullName evidence="4">TetR family transcriptional regulator</fullName>
    </submittedName>
</protein>
<feature type="DNA-binding region" description="H-T-H motif" evidence="2">
    <location>
        <begin position="33"/>
        <end position="52"/>
    </location>
</feature>
<sequence length="254" mass="27985">MVAKKLSAPNVTKTRLLDATEALFIKYGYDAVLLRQITEKAQVNLAAVNYHFGDKDSLMKTLLMQRLEPLNEQRLELLARCEAESDGPLDCDTLLGVLFAPAMGLERSDPASGEGRSFIRFLGRVYSDTSPFIQEYLKVHYQPVFQRFFEAFALALPDLPRNELGVRLQFALKAISGVMAGTELRLLMNSMSLGRPATDAEVMAKLITLVSAAIRVPQQSPEAETALARVLDTQRAIRGQSALPATGKVSTLIK</sequence>
<keyword evidence="5" id="KW-1185">Reference proteome</keyword>
<accession>A0ABX7JQB0</accession>
<dbReference type="EMBL" id="CP070506">
    <property type="protein sequence ID" value="QSB37561.1"/>
    <property type="molecule type" value="Genomic_DNA"/>
</dbReference>
<evidence type="ECO:0000259" key="3">
    <source>
        <dbReference type="PROSITE" id="PS50977"/>
    </source>
</evidence>
<dbReference type="SUPFAM" id="SSF46689">
    <property type="entry name" value="Homeodomain-like"/>
    <property type="match status" value="1"/>
</dbReference>
<dbReference type="SUPFAM" id="SSF48498">
    <property type="entry name" value="Tetracyclin repressor-like, C-terminal domain"/>
    <property type="match status" value="1"/>
</dbReference>
<dbReference type="InterPro" id="IPR050109">
    <property type="entry name" value="HTH-type_TetR-like_transc_reg"/>
</dbReference>
<dbReference type="InterPro" id="IPR001647">
    <property type="entry name" value="HTH_TetR"/>
</dbReference>
<evidence type="ECO:0000256" key="2">
    <source>
        <dbReference type="PROSITE-ProRule" id="PRU00335"/>
    </source>
</evidence>
<evidence type="ECO:0000313" key="4">
    <source>
        <dbReference type="EMBL" id="QSB37561.1"/>
    </source>
</evidence>
<keyword evidence="1 2" id="KW-0238">DNA-binding</keyword>
<dbReference type="Pfam" id="PF00440">
    <property type="entry name" value="TetR_N"/>
    <property type="match status" value="1"/>
</dbReference>